<protein>
    <submittedName>
        <fullName evidence="3">Uncharacterized protein</fullName>
    </submittedName>
</protein>
<reference evidence="3 4" key="1">
    <citation type="submission" date="2017-08" db="EMBL/GenBank/DDBJ databases">
        <title>Acidophilic green algal genome provides insights into adaptation to an acidic environment.</title>
        <authorList>
            <person name="Hirooka S."/>
            <person name="Hirose Y."/>
            <person name="Kanesaki Y."/>
            <person name="Higuchi S."/>
            <person name="Fujiwara T."/>
            <person name="Onuma R."/>
            <person name="Era A."/>
            <person name="Ohbayashi R."/>
            <person name="Uzuka A."/>
            <person name="Nozaki H."/>
            <person name="Yoshikawa H."/>
            <person name="Miyagishima S.Y."/>
        </authorList>
    </citation>
    <scope>NUCLEOTIDE SEQUENCE [LARGE SCALE GENOMIC DNA]</scope>
    <source>
        <strain evidence="3 4">NIES-2499</strain>
    </source>
</reference>
<dbReference type="GO" id="GO:0005856">
    <property type="term" value="C:cytoskeleton"/>
    <property type="evidence" value="ECO:0007669"/>
    <property type="project" value="TreeGrafter"/>
</dbReference>
<comment type="similarity">
    <text evidence="1">Belongs to the FAM154 family.</text>
</comment>
<name>A0A250X4I1_9CHLO</name>
<dbReference type="STRING" id="1157962.A0A250X4I1"/>
<evidence type="ECO:0000256" key="1">
    <source>
        <dbReference type="ARBA" id="ARBA00008738"/>
    </source>
</evidence>
<feature type="region of interest" description="Disordered" evidence="2">
    <location>
        <begin position="122"/>
        <end position="150"/>
    </location>
</feature>
<dbReference type="PANTHER" id="PTHR31516:SF17">
    <property type="entry name" value="STABILIZER OF AXONEMAL MICROTUBULES 2"/>
    <property type="match status" value="1"/>
</dbReference>
<accession>A0A250X4I1</accession>
<evidence type="ECO:0000313" key="3">
    <source>
        <dbReference type="EMBL" id="GAX77971.1"/>
    </source>
</evidence>
<dbReference type="EMBL" id="BEGY01000028">
    <property type="protein sequence ID" value="GAX77971.1"/>
    <property type="molecule type" value="Genomic_DNA"/>
</dbReference>
<feature type="region of interest" description="Disordered" evidence="2">
    <location>
        <begin position="1"/>
        <end position="37"/>
    </location>
</feature>
<dbReference type="Pfam" id="PF05217">
    <property type="entry name" value="SAXO1-2"/>
    <property type="match status" value="1"/>
</dbReference>
<gene>
    <name evidence="3" type="ORF">CEUSTIGMA_g5413.t1</name>
</gene>
<dbReference type="AlphaFoldDB" id="A0A250X4I1"/>
<sequence length="448" mass="49522">MDMQSLMPGRTSSKPRMKNGKPCCQKKPKSGPWLDGTLNTEYRNEFIDKEVPVQRATAKNSEYPTNPRATFDPSTTYGGDFKAFQVPRQAAAQQPNSQGVEGLPFEGNSSYRDQYGAKAVPYNRVKPPTDYQPNKGEFNSGTTYGGDFVPRGVPQPARLITRVNNMEPSGPFEGQSLYKTTFTKMPNSKREPVARAEGGTILPKGAFDDGTIYRSNYVPKEIHMPAQYRPVDSGPINEREWFQAPSTEYRGQFFDKEVPRNAAAAPMRGGNILPTGPLDTSTTYGGDFKLFATGRQAPIRPITSVDPQKVPFEGKSSYTDAFFPKAVPYSRIRPVTSYEPNKAKFDPSTTHNAAFQAHKVVPTFRGGAPVTSLMRETHPFEGKSTYRGDFTKMPGGLRAATVGRSNEAIRSGPFDGTTTYRVDFIEKEIPARVEPDCVECSSCDEDGY</sequence>
<dbReference type="OrthoDB" id="365640at2759"/>
<keyword evidence="4" id="KW-1185">Reference proteome</keyword>
<evidence type="ECO:0000313" key="4">
    <source>
        <dbReference type="Proteomes" id="UP000232323"/>
    </source>
</evidence>
<dbReference type="PANTHER" id="PTHR31516">
    <property type="entry name" value="STABILIZER OF AXONEMAL MICROTUBULES 2"/>
    <property type="match status" value="1"/>
</dbReference>
<feature type="region of interest" description="Disordered" evidence="2">
    <location>
        <begin position="53"/>
        <end position="75"/>
    </location>
</feature>
<evidence type="ECO:0000256" key="2">
    <source>
        <dbReference type="SAM" id="MobiDB-lite"/>
    </source>
</evidence>
<proteinExistence type="inferred from homology"/>
<comment type="caution">
    <text evidence="3">The sequence shown here is derived from an EMBL/GenBank/DDBJ whole genome shotgun (WGS) entry which is preliminary data.</text>
</comment>
<dbReference type="GO" id="GO:0008017">
    <property type="term" value="F:microtubule binding"/>
    <property type="evidence" value="ECO:0007669"/>
    <property type="project" value="InterPro"/>
</dbReference>
<dbReference type="InterPro" id="IPR033336">
    <property type="entry name" value="SAXO1/2"/>
</dbReference>
<feature type="compositionally biased region" description="Polar residues" evidence="2">
    <location>
        <begin position="57"/>
        <end position="75"/>
    </location>
</feature>
<organism evidence="3 4">
    <name type="scientific">Chlamydomonas eustigma</name>
    <dbReference type="NCBI Taxonomy" id="1157962"/>
    <lineage>
        <taxon>Eukaryota</taxon>
        <taxon>Viridiplantae</taxon>
        <taxon>Chlorophyta</taxon>
        <taxon>core chlorophytes</taxon>
        <taxon>Chlorophyceae</taxon>
        <taxon>CS clade</taxon>
        <taxon>Chlamydomonadales</taxon>
        <taxon>Chlamydomonadaceae</taxon>
        <taxon>Chlamydomonas</taxon>
    </lineage>
</organism>
<feature type="compositionally biased region" description="Basic residues" evidence="2">
    <location>
        <begin position="13"/>
        <end position="29"/>
    </location>
</feature>
<dbReference type="Proteomes" id="UP000232323">
    <property type="component" value="Unassembled WGS sequence"/>
</dbReference>